<evidence type="ECO:0000256" key="1">
    <source>
        <dbReference type="SAM" id="Coils"/>
    </source>
</evidence>
<dbReference type="RefSeq" id="WP_141351224.1">
    <property type="nucleotide sequence ID" value="NZ_BJNV01000023.1"/>
</dbReference>
<gene>
    <name evidence="2" type="ORF">ZRA01_16770</name>
</gene>
<reference evidence="2 3" key="1">
    <citation type="submission" date="2019-06" db="EMBL/GenBank/DDBJ databases">
        <title>Whole genome shotgun sequence of Zoogloea ramigera NBRC 15342.</title>
        <authorList>
            <person name="Hosoyama A."/>
            <person name="Uohara A."/>
            <person name="Ohji S."/>
            <person name="Ichikawa N."/>
        </authorList>
    </citation>
    <scope>NUCLEOTIDE SEQUENCE [LARGE SCALE GENOMIC DNA]</scope>
    <source>
        <strain evidence="2 3">NBRC 15342</strain>
    </source>
</reference>
<protein>
    <submittedName>
        <fullName evidence="2">Uncharacterized protein</fullName>
    </submittedName>
</protein>
<evidence type="ECO:0000313" key="2">
    <source>
        <dbReference type="EMBL" id="GEC95604.1"/>
    </source>
</evidence>
<sequence>MSEQHKIAALKRGAARTEKMFHQVEDAIRAIADEMAANDGIYPRNGGAVSMAELARRAGINEATFYKKDNTALKERASLWLEALKKKEAVGRMRVRKSFQQRAESWKEKYDALQNRHIITELQLQQLQAEHEKLQRDYGALLEQMRLGTATKITPIPKAKT</sequence>
<dbReference type="OrthoDB" id="8779914at2"/>
<dbReference type="EMBL" id="BJNV01000023">
    <property type="protein sequence ID" value="GEC95604.1"/>
    <property type="molecule type" value="Genomic_DNA"/>
</dbReference>
<keyword evidence="3" id="KW-1185">Reference proteome</keyword>
<name>A0A4Y4CVV4_ZOORA</name>
<dbReference type="Proteomes" id="UP000318422">
    <property type="component" value="Unassembled WGS sequence"/>
</dbReference>
<evidence type="ECO:0000313" key="3">
    <source>
        <dbReference type="Proteomes" id="UP000318422"/>
    </source>
</evidence>
<comment type="caution">
    <text evidence="2">The sequence shown here is derived from an EMBL/GenBank/DDBJ whole genome shotgun (WGS) entry which is preliminary data.</text>
</comment>
<proteinExistence type="predicted"/>
<dbReference type="AlphaFoldDB" id="A0A4Y4CVV4"/>
<accession>A0A4Y4CVV4</accession>
<keyword evidence="1" id="KW-0175">Coiled coil</keyword>
<organism evidence="2 3">
    <name type="scientific">Zoogloea ramigera</name>
    <dbReference type="NCBI Taxonomy" id="350"/>
    <lineage>
        <taxon>Bacteria</taxon>
        <taxon>Pseudomonadati</taxon>
        <taxon>Pseudomonadota</taxon>
        <taxon>Betaproteobacteria</taxon>
        <taxon>Rhodocyclales</taxon>
        <taxon>Zoogloeaceae</taxon>
        <taxon>Zoogloea</taxon>
    </lineage>
</organism>
<feature type="coiled-coil region" evidence="1">
    <location>
        <begin position="96"/>
        <end position="144"/>
    </location>
</feature>